<evidence type="ECO:0000313" key="1">
    <source>
        <dbReference type="EMBL" id="KIM70497.1"/>
    </source>
</evidence>
<dbReference type="HOGENOM" id="CLU_3056226_0_0_1"/>
<reference evidence="1 2" key="1">
    <citation type="submission" date="2014-04" db="EMBL/GenBank/DDBJ databases">
        <authorList>
            <consortium name="DOE Joint Genome Institute"/>
            <person name="Kuo A."/>
            <person name="Kohler A."/>
            <person name="Nagy L.G."/>
            <person name="Floudas D."/>
            <person name="Copeland A."/>
            <person name="Barry K.W."/>
            <person name="Cichocki N."/>
            <person name="Veneault-Fourrey C."/>
            <person name="LaButti K."/>
            <person name="Lindquist E.A."/>
            <person name="Lipzen A."/>
            <person name="Lundell T."/>
            <person name="Morin E."/>
            <person name="Murat C."/>
            <person name="Sun H."/>
            <person name="Tunlid A."/>
            <person name="Henrissat B."/>
            <person name="Grigoriev I.V."/>
            <person name="Hibbett D.S."/>
            <person name="Martin F."/>
            <person name="Nordberg H.P."/>
            <person name="Cantor M.N."/>
            <person name="Hua S.X."/>
        </authorList>
    </citation>
    <scope>NUCLEOTIDE SEQUENCE [LARGE SCALE GENOMIC DNA]</scope>
    <source>
        <strain evidence="1 2">Foug A</strain>
    </source>
</reference>
<dbReference type="Proteomes" id="UP000053989">
    <property type="component" value="Unassembled WGS sequence"/>
</dbReference>
<dbReference type="InParanoid" id="A0A0C3AZS5"/>
<dbReference type="EMBL" id="KN822004">
    <property type="protein sequence ID" value="KIM70497.1"/>
    <property type="molecule type" value="Genomic_DNA"/>
</dbReference>
<accession>A0A0C3AZS5</accession>
<reference evidence="2" key="2">
    <citation type="submission" date="2015-01" db="EMBL/GenBank/DDBJ databases">
        <title>Evolutionary Origins and Diversification of the Mycorrhizal Mutualists.</title>
        <authorList>
            <consortium name="DOE Joint Genome Institute"/>
            <consortium name="Mycorrhizal Genomics Consortium"/>
            <person name="Kohler A."/>
            <person name="Kuo A."/>
            <person name="Nagy L.G."/>
            <person name="Floudas D."/>
            <person name="Copeland A."/>
            <person name="Barry K.W."/>
            <person name="Cichocki N."/>
            <person name="Veneault-Fourrey C."/>
            <person name="LaButti K."/>
            <person name="Lindquist E.A."/>
            <person name="Lipzen A."/>
            <person name="Lundell T."/>
            <person name="Morin E."/>
            <person name="Murat C."/>
            <person name="Riley R."/>
            <person name="Ohm R."/>
            <person name="Sun H."/>
            <person name="Tunlid A."/>
            <person name="Henrissat B."/>
            <person name="Grigoriev I.V."/>
            <person name="Hibbett D.S."/>
            <person name="Martin F."/>
        </authorList>
    </citation>
    <scope>NUCLEOTIDE SEQUENCE [LARGE SCALE GENOMIC DNA]</scope>
    <source>
        <strain evidence="2">Foug A</strain>
    </source>
</reference>
<feature type="non-terminal residue" evidence="1">
    <location>
        <position position="1"/>
    </location>
</feature>
<dbReference type="AlphaFoldDB" id="A0A0C3AZS5"/>
<name>A0A0C3AZS5_9AGAM</name>
<evidence type="ECO:0000313" key="2">
    <source>
        <dbReference type="Proteomes" id="UP000053989"/>
    </source>
</evidence>
<proteinExistence type="predicted"/>
<protein>
    <submittedName>
        <fullName evidence="1">Uncharacterized protein</fullName>
    </submittedName>
</protein>
<sequence>SPTINLKVKRFKISLLTSEAHLLTLSHHSTSMLHYRVLEAGTKYDCFEILMTSC</sequence>
<organism evidence="1 2">
    <name type="scientific">Scleroderma citrinum Foug A</name>
    <dbReference type="NCBI Taxonomy" id="1036808"/>
    <lineage>
        <taxon>Eukaryota</taxon>
        <taxon>Fungi</taxon>
        <taxon>Dikarya</taxon>
        <taxon>Basidiomycota</taxon>
        <taxon>Agaricomycotina</taxon>
        <taxon>Agaricomycetes</taxon>
        <taxon>Agaricomycetidae</taxon>
        <taxon>Boletales</taxon>
        <taxon>Sclerodermatineae</taxon>
        <taxon>Sclerodermataceae</taxon>
        <taxon>Scleroderma</taxon>
    </lineage>
</organism>
<gene>
    <name evidence="1" type="ORF">SCLCIDRAFT_1142191</name>
</gene>
<keyword evidence="2" id="KW-1185">Reference proteome</keyword>